<evidence type="ECO:0000313" key="2">
    <source>
        <dbReference type="EMBL" id="KAG8064104.1"/>
    </source>
</evidence>
<dbReference type="Proteomes" id="UP000729402">
    <property type="component" value="Unassembled WGS sequence"/>
</dbReference>
<dbReference type="EMBL" id="JAAALK010000285">
    <property type="protein sequence ID" value="KAG8064104.1"/>
    <property type="molecule type" value="Genomic_DNA"/>
</dbReference>
<feature type="compositionally biased region" description="Basic residues" evidence="1">
    <location>
        <begin position="11"/>
        <end position="22"/>
    </location>
</feature>
<reference evidence="2" key="2">
    <citation type="submission" date="2021-02" db="EMBL/GenBank/DDBJ databases">
        <authorList>
            <person name="Kimball J.A."/>
            <person name="Haas M.W."/>
            <person name="Macchietto M."/>
            <person name="Kono T."/>
            <person name="Duquette J."/>
            <person name="Shao M."/>
        </authorList>
    </citation>
    <scope>NUCLEOTIDE SEQUENCE</scope>
    <source>
        <tissue evidence="2">Fresh leaf tissue</tissue>
    </source>
</reference>
<dbReference type="AlphaFoldDB" id="A0A8J5SXK6"/>
<proteinExistence type="predicted"/>
<evidence type="ECO:0000256" key="1">
    <source>
        <dbReference type="SAM" id="MobiDB-lite"/>
    </source>
</evidence>
<sequence length="154" mass="17470">MAAAAAAARKAVSRNRARRRRRTSMANRALLQEIFPMDCKCCMSSPLAELTHKQNAQRNRIPVNSEFQGQVPQWTVNLARAPWPDWCSKPQDFGSRWLEHVGSHPVFSSLHSLGKVYEKDHILIMCMHARSSNECWNAGQVIANLAYREKPVVS</sequence>
<keyword evidence="3" id="KW-1185">Reference proteome</keyword>
<feature type="compositionally biased region" description="Low complexity" evidence="1">
    <location>
        <begin position="1"/>
        <end position="10"/>
    </location>
</feature>
<reference evidence="2" key="1">
    <citation type="journal article" date="2021" name="bioRxiv">
        <title>Whole Genome Assembly and Annotation of Northern Wild Rice, Zizania palustris L., Supports a Whole Genome Duplication in the Zizania Genus.</title>
        <authorList>
            <person name="Haas M."/>
            <person name="Kono T."/>
            <person name="Macchietto M."/>
            <person name="Millas R."/>
            <person name="McGilp L."/>
            <person name="Shao M."/>
            <person name="Duquette J."/>
            <person name="Hirsch C.N."/>
            <person name="Kimball J."/>
        </authorList>
    </citation>
    <scope>NUCLEOTIDE SEQUENCE</scope>
    <source>
        <tissue evidence="2">Fresh leaf tissue</tissue>
    </source>
</reference>
<name>A0A8J5SXK6_ZIZPA</name>
<evidence type="ECO:0000313" key="3">
    <source>
        <dbReference type="Proteomes" id="UP000729402"/>
    </source>
</evidence>
<gene>
    <name evidence="2" type="ORF">GUJ93_ZPchr0004g38974</name>
</gene>
<protein>
    <submittedName>
        <fullName evidence="2">Uncharacterized protein</fullName>
    </submittedName>
</protein>
<organism evidence="2 3">
    <name type="scientific">Zizania palustris</name>
    <name type="common">Northern wild rice</name>
    <dbReference type="NCBI Taxonomy" id="103762"/>
    <lineage>
        <taxon>Eukaryota</taxon>
        <taxon>Viridiplantae</taxon>
        <taxon>Streptophyta</taxon>
        <taxon>Embryophyta</taxon>
        <taxon>Tracheophyta</taxon>
        <taxon>Spermatophyta</taxon>
        <taxon>Magnoliopsida</taxon>
        <taxon>Liliopsida</taxon>
        <taxon>Poales</taxon>
        <taxon>Poaceae</taxon>
        <taxon>BOP clade</taxon>
        <taxon>Oryzoideae</taxon>
        <taxon>Oryzeae</taxon>
        <taxon>Zizaniinae</taxon>
        <taxon>Zizania</taxon>
    </lineage>
</organism>
<accession>A0A8J5SXK6</accession>
<feature type="region of interest" description="Disordered" evidence="1">
    <location>
        <begin position="1"/>
        <end position="22"/>
    </location>
</feature>
<comment type="caution">
    <text evidence="2">The sequence shown here is derived from an EMBL/GenBank/DDBJ whole genome shotgun (WGS) entry which is preliminary data.</text>
</comment>